<organism evidence="4 5">
    <name type="scientific">Chlorobium ferrooxidans DSM 13031</name>
    <dbReference type="NCBI Taxonomy" id="377431"/>
    <lineage>
        <taxon>Bacteria</taxon>
        <taxon>Pseudomonadati</taxon>
        <taxon>Chlorobiota</taxon>
        <taxon>Chlorobiia</taxon>
        <taxon>Chlorobiales</taxon>
        <taxon>Chlorobiaceae</taxon>
        <taxon>Chlorobium/Pelodictyon group</taxon>
        <taxon>Chlorobium</taxon>
    </lineage>
</organism>
<accession>Q0YS39</accession>
<dbReference type="Pfam" id="PF07719">
    <property type="entry name" value="TPR_2"/>
    <property type="match status" value="1"/>
</dbReference>
<dbReference type="GO" id="GO:0006508">
    <property type="term" value="P:proteolysis"/>
    <property type="evidence" value="ECO:0007669"/>
    <property type="project" value="InterPro"/>
</dbReference>
<dbReference type="PANTHER" id="PTHR44943:SF4">
    <property type="entry name" value="TPR REPEAT-CONTAINING PROTEIN MJ0798"/>
    <property type="match status" value="1"/>
</dbReference>
<dbReference type="OrthoDB" id="1045962at2"/>
<dbReference type="Pfam" id="PF13414">
    <property type="entry name" value="TPR_11"/>
    <property type="match status" value="1"/>
</dbReference>
<dbReference type="Pfam" id="PF13181">
    <property type="entry name" value="TPR_8"/>
    <property type="match status" value="1"/>
</dbReference>
<dbReference type="PROSITE" id="PS50005">
    <property type="entry name" value="TPR"/>
    <property type="match status" value="7"/>
</dbReference>
<dbReference type="InterPro" id="IPR001940">
    <property type="entry name" value="Peptidase_S1C"/>
</dbReference>
<keyword evidence="2 3" id="KW-0802">TPR repeat</keyword>
<dbReference type="EMBL" id="AASE01000007">
    <property type="protein sequence ID" value="EAT59150.1"/>
    <property type="molecule type" value="Genomic_DNA"/>
</dbReference>
<dbReference type="InterPro" id="IPR011990">
    <property type="entry name" value="TPR-like_helical_dom_sf"/>
</dbReference>
<feature type="repeat" description="TPR" evidence="3">
    <location>
        <begin position="384"/>
        <end position="417"/>
    </location>
</feature>
<comment type="caution">
    <text evidence="4">The sequence shown here is derived from an EMBL/GenBank/DDBJ whole genome shotgun (WGS) entry which is preliminary data.</text>
</comment>
<feature type="repeat" description="TPR" evidence="3">
    <location>
        <begin position="316"/>
        <end position="349"/>
    </location>
</feature>
<evidence type="ECO:0000256" key="2">
    <source>
        <dbReference type="ARBA" id="ARBA00022803"/>
    </source>
</evidence>
<dbReference type="InterPro" id="IPR043504">
    <property type="entry name" value="Peptidase_S1_PA_chymotrypsin"/>
</dbReference>
<dbReference type="Proteomes" id="UP000004162">
    <property type="component" value="Unassembled WGS sequence"/>
</dbReference>
<protein>
    <submittedName>
        <fullName evidence="4">TPR repeat:Tetratricopeptide TPR_3</fullName>
    </submittedName>
</protein>
<evidence type="ECO:0000256" key="3">
    <source>
        <dbReference type="PROSITE-ProRule" id="PRU00339"/>
    </source>
</evidence>
<feature type="repeat" description="TPR" evidence="3">
    <location>
        <begin position="486"/>
        <end position="519"/>
    </location>
</feature>
<sequence length="537" mass="59912">MNAHEKQLFDCAIFRSAGTSSDQSSLISCLKQLSFLLLYATFFIISAPLPAKAKNAAEVFAEVSGSVVVIHNYDKSEKLQSIGSGVILSSGKVATNYHVVEPTGKLTVIYKGREYPSKLLYFDRFRDVCSLSVPGLPESKLLLGTTRELKTGDKVYALGAPQGLELTFSDGIISGLRPVDKGFYIQTTAPISAGSSGGGLFDENGRLIGLPTYFFKQGQQLNFALPVEWILDLPNRIAVQNNTILSADLGNVYQVNALEERQDWGGMILFCKNWIKQMPGSGEAWGYLGFAYLQRGELSLSIDAYTEAIRRRPDYAQYWVDLGVAYGREGQKQKKIEAYRQAVRLNSEYAVGWFNLAMAYVQNGETDKAIAAYQQAVRITPRDASAWYRLGLVFSDGGQFDKAVKAYLQAVRITPENANYLLSLARAYGHAAQPSEAYEAYKSALRINPDYTDAWVYLGISYENDHRKEEALHAYTEALRINPDHNTALFNLGRFYLETGSVEKGMAVYGRLKHLNPEMAQLFFNTFYKFMFPKNAL</sequence>
<name>Q0YS39_9CHLB</name>
<feature type="repeat" description="TPR" evidence="3">
    <location>
        <begin position="418"/>
        <end position="451"/>
    </location>
</feature>
<feature type="repeat" description="TPR" evidence="3">
    <location>
        <begin position="452"/>
        <end position="485"/>
    </location>
</feature>
<dbReference type="PRINTS" id="PR00834">
    <property type="entry name" value="PROTEASES2C"/>
</dbReference>
<feature type="repeat" description="TPR" evidence="3">
    <location>
        <begin position="282"/>
        <end position="315"/>
    </location>
</feature>
<dbReference type="SUPFAM" id="SSF48452">
    <property type="entry name" value="TPR-like"/>
    <property type="match status" value="1"/>
</dbReference>
<keyword evidence="1" id="KW-0677">Repeat</keyword>
<dbReference type="PROSITE" id="PS50293">
    <property type="entry name" value="TPR_REGION"/>
    <property type="match status" value="3"/>
</dbReference>
<dbReference type="InterPro" id="IPR009003">
    <property type="entry name" value="Peptidase_S1_PA"/>
</dbReference>
<dbReference type="Gene3D" id="2.40.10.10">
    <property type="entry name" value="Trypsin-like serine proteases"/>
    <property type="match status" value="2"/>
</dbReference>
<reference evidence="4 5" key="2">
    <citation type="submission" date="2006-07" db="EMBL/GenBank/DDBJ databases">
        <title>Sequencing of the draft genome and assembly of Chlorobium ferroxidans DSM 13031.</title>
        <authorList>
            <consortium name="US DOE Joint Genome Institute (JGI-PGF)"/>
            <person name="Copeland A."/>
            <person name="Lucas S."/>
            <person name="Lapidus A."/>
            <person name="Barry K."/>
            <person name="Glavina del Rio T."/>
            <person name="Dalin E."/>
            <person name="Tice H."/>
            <person name="Bruce D."/>
            <person name="Pitluck S."/>
            <person name="Richardson P."/>
        </authorList>
    </citation>
    <scope>NUCLEOTIDE SEQUENCE [LARGE SCALE GENOMIC DNA]</scope>
    <source>
        <strain evidence="4 5">DSM 13031</strain>
    </source>
</reference>
<keyword evidence="5" id="KW-1185">Reference proteome</keyword>
<dbReference type="SMART" id="SM00028">
    <property type="entry name" value="TPR"/>
    <property type="match status" value="7"/>
</dbReference>
<dbReference type="SUPFAM" id="SSF50494">
    <property type="entry name" value="Trypsin-like serine proteases"/>
    <property type="match status" value="1"/>
</dbReference>
<dbReference type="Pfam" id="PF13432">
    <property type="entry name" value="TPR_16"/>
    <property type="match status" value="1"/>
</dbReference>
<dbReference type="Gene3D" id="1.25.40.10">
    <property type="entry name" value="Tetratricopeptide repeat domain"/>
    <property type="match status" value="1"/>
</dbReference>
<dbReference type="AlphaFoldDB" id="Q0YS39"/>
<dbReference type="InterPro" id="IPR013105">
    <property type="entry name" value="TPR_2"/>
</dbReference>
<reference evidence="4 5" key="1">
    <citation type="submission" date="2006-07" db="EMBL/GenBank/DDBJ databases">
        <title>Annotation of the draft genome assembly of Chlorobium ferroxidans DSM 13031.</title>
        <authorList>
            <consortium name="US DOE Joint Genome Institute (JGI-ORNL)"/>
            <person name="Larimer F."/>
            <person name="Land M."/>
            <person name="Hauser L."/>
        </authorList>
    </citation>
    <scope>NUCLEOTIDE SEQUENCE [LARGE SCALE GENOMIC DNA]</scope>
    <source>
        <strain evidence="4 5">DSM 13031</strain>
    </source>
</reference>
<dbReference type="PANTHER" id="PTHR44943">
    <property type="entry name" value="CELLULOSE SYNTHASE OPERON PROTEIN C"/>
    <property type="match status" value="1"/>
</dbReference>
<evidence type="ECO:0000256" key="1">
    <source>
        <dbReference type="ARBA" id="ARBA00022737"/>
    </source>
</evidence>
<dbReference type="Pfam" id="PF13365">
    <property type="entry name" value="Trypsin_2"/>
    <property type="match status" value="1"/>
</dbReference>
<gene>
    <name evidence="4" type="ORF">CferDRAFT_1157</name>
</gene>
<evidence type="ECO:0000313" key="5">
    <source>
        <dbReference type="Proteomes" id="UP000004162"/>
    </source>
</evidence>
<proteinExistence type="predicted"/>
<feature type="repeat" description="TPR" evidence="3">
    <location>
        <begin position="350"/>
        <end position="383"/>
    </location>
</feature>
<dbReference type="InterPro" id="IPR019734">
    <property type="entry name" value="TPR_rpt"/>
</dbReference>
<evidence type="ECO:0000313" key="4">
    <source>
        <dbReference type="EMBL" id="EAT59150.1"/>
    </source>
</evidence>
<dbReference type="GO" id="GO:0004252">
    <property type="term" value="F:serine-type endopeptidase activity"/>
    <property type="evidence" value="ECO:0007669"/>
    <property type="project" value="InterPro"/>
</dbReference>
<dbReference type="InterPro" id="IPR051685">
    <property type="entry name" value="Ycf3/AcsC/BcsC/TPR_MFPF"/>
</dbReference>